<protein>
    <submittedName>
        <fullName evidence="9">DHA2 family multidrug resistance protein-like MFS transporter</fullName>
    </submittedName>
</protein>
<dbReference type="CDD" id="cd17321">
    <property type="entry name" value="MFS_MMR_MDR_like"/>
    <property type="match status" value="1"/>
</dbReference>
<accession>A0A7W7M8N7</accession>
<dbReference type="GO" id="GO:0005886">
    <property type="term" value="C:plasma membrane"/>
    <property type="evidence" value="ECO:0007669"/>
    <property type="project" value="UniProtKB-SubCell"/>
</dbReference>
<dbReference type="Proteomes" id="UP000546162">
    <property type="component" value="Unassembled WGS sequence"/>
</dbReference>
<evidence type="ECO:0000256" key="4">
    <source>
        <dbReference type="ARBA" id="ARBA00022692"/>
    </source>
</evidence>
<dbReference type="RefSeq" id="WP_221502023.1">
    <property type="nucleotide sequence ID" value="NZ_BAABFG010000005.1"/>
</dbReference>
<feature type="transmembrane region" description="Helical" evidence="7">
    <location>
        <begin position="290"/>
        <end position="307"/>
    </location>
</feature>
<dbReference type="Pfam" id="PF07690">
    <property type="entry name" value="MFS_1"/>
    <property type="match status" value="1"/>
</dbReference>
<dbReference type="InterPro" id="IPR011701">
    <property type="entry name" value="MFS"/>
</dbReference>
<evidence type="ECO:0000313" key="10">
    <source>
        <dbReference type="Proteomes" id="UP000546162"/>
    </source>
</evidence>
<gene>
    <name evidence="9" type="ORF">BJY16_004582</name>
</gene>
<sequence length="476" mass="48190">MLAVLLIAVDATVLSLATPFISRDLAPTGTQLLWIGDVYSFVLAGLLVTMGSLGDRIGRKRLLLIGATGFGAASALIAYAPTAEVLIAARALLGVAGATLMPSTLALIRNIFTDPRERSTAIGIWAASASAGAAFGPLVGGFLLEHFWWGSVFLINVPVMAVLVPVGHRLLPESRDPAPGPWDPASVLLSLTGMIGTVYAIKEVAAHGPRPAAAVAAVLGLGALTLFARRQLRLPHPLIDVRLFRHKIFAGVIGANLVSVLGLAGLVYFLSQYFQLVAGYSPLRAGLAELPATVAATVSGVLAGALVRRTSMRAALAGGIGLTGLAMAVLTVLRPDTGYPLLGAALFVLGAGVGIAFTLASDVVLSSVPKEQAGAASAVSETAYELGMALGIATIGSIVAGVYRTMTVPAGVPGGVRESLAAAVDTASGLPAGPAGELLVAARESFTSGLAVASGIGAVLLLAAAGAVWVVFRDHP</sequence>
<name>A0A7W7M8N7_9ACTN</name>
<feature type="transmembrane region" description="Helical" evidence="7">
    <location>
        <begin position="187"/>
        <end position="205"/>
    </location>
</feature>
<dbReference type="InterPro" id="IPR020846">
    <property type="entry name" value="MFS_dom"/>
</dbReference>
<dbReference type="PROSITE" id="PS50850">
    <property type="entry name" value="MFS"/>
    <property type="match status" value="1"/>
</dbReference>
<evidence type="ECO:0000313" key="9">
    <source>
        <dbReference type="EMBL" id="MBB4741123.1"/>
    </source>
</evidence>
<feature type="transmembrane region" description="Helical" evidence="7">
    <location>
        <begin position="386"/>
        <end position="403"/>
    </location>
</feature>
<comment type="subcellular location">
    <subcellularLocation>
        <location evidence="1">Cell membrane</location>
        <topology evidence="1">Multi-pass membrane protein</topology>
    </subcellularLocation>
</comment>
<dbReference type="InterPro" id="IPR036259">
    <property type="entry name" value="MFS_trans_sf"/>
</dbReference>
<feature type="transmembrane region" description="Helical" evidence="7">
    <location>
        <begin position="314"/>
        <end position="333"/>
    </location>
</feature>
<dbReference type="Gene3D" id="1.20.1250.20">
    <property type="entry name" value="MFS general substrate transporter like domains"/>
    <property type="match status" value="1"/>
</dbReference>
<feature type="transmembrane region" description="Helical" evidence="7">
    <location>
        <begin position="211"/>
        <end position="228"/>
    </location>
</feature>
<reference evidence="9 10" key="1">
    <citation type="submission" date="2020-08" db="EMBL/GenBank/DDBJ databases">
        <title>Sequencing the genomes of 1000 actinobacteria strains.</title>
        <authorList>
            <person name="Klenk H.-P."/>
        </authorList>
    </citation>
    <scope>NUCLEOTIDE SEQUENCE [LARGE SCALE GENOMIC DNA]</scope>
    <source>
        <strain evidence="9 10">DSM 45809</strain>
    </source>
</reference>
<proteinExistence type="predicted"/>
<dbReference type="AlphaFoldDB" id="A0A7W7M8N7"/>
<dbReference type="PANTHER" id="PTHR42718">
    <property type="entry name" value="MAJOR FACILITATOR SUPERFAMILY MULTIDRUG TRANSPORTER MFSC"/>
    <property type="match status" value="1"/>
</dbReference>
<keyword evidence="4 7" id="KW-0812">Transmembrane</keyword>
<feature type="transmembrane region" description="Helical" evidence="7">
    <location>
        <begin position="248"/>
        <end position="270"/>
    </location>
</feature>
<keyword evidence="3" id="KW-1003">Cell membrane</keyword>
<feature type="transmembrane region" description="Helical" evidence="7">
    <location>
        <begin position="33"/>
        <end position="50"/>
    </location>
</feature>
<keyword evidence="2" id="KW-0813">Transport</keyword>
<evidence type="ECO:0000259" key="8">
    <source>
        <dbReference type="PROSITE" id="PS50850"/>
    </source>
</evidence>
<dbReference type="EMBL" id="JACHNB010000001">
    <property type="protein sequence ID" value="MBB4741123.1"/>
    <property type="molecule type" value="Genomic_DNA"/>
</dbReference>
<evidence type="ECO:0000256" key="6">
    <source>
        <dbReference type="ARBA" id="ARBA00023136"/>
    </source>
</evidence>
<feature type="transmembrane region" description="Helical" evidence="7">
    <location>
        <begin position="339"/>
        <end position="365"/>
    </location>
</feature>
<dbReference type="Gene3D" id="1.20.1720.10">
    <property type="entry name" value="Multidrug resistance protein D"/>
    <property type="match status" value="1"/>
</dbReference>
<feature type="transmembrane region" description="Helical" evidence="7">
    <location>
        <begin position="146"/>
        <end position="166"/>
    </location>
</feature>
<keyword evidence="10" id="KW-1185">Reference proteome</keyword>
<feature type="domain" description="Major facilitator superfamily (MFS) profile" evidence="8">
    <location>
        <begin position="1"/>
        <end position="476"/>
    </location>
</feature>
<feature type="transmembrane region" description="Helical" evidence="7">
    <location>
        <begin position="87"/>
        <end position="108"/>
    </location>
</feature>
<evidence type="ECO:0000256" key="2">
    <source>
        <dbReference type="ARBA" id="ARBA00022448"/>
    </source>
</evidence>
<feature type="transmembrane region" description="Helical" evidence="7">
    <location>
        <begin position="450"/>
        <end position="472"/>
    </location>
</feature>
<dbReference type="PANTHER" id="PTHR42718:SF47">
    <property type="entry name" value="METHYL VIOLOGEN RESISTANCE PROTEIN SMVA"/>
    <property type="match status" value="1"/>
</dbReference>
<keyword evidence="5 7" id="KW-1133">Transmembrane helix</keyword>
<feature type="transmembrane region" description="Helical" evidence="7">
    <location>
        <begin position="62"/>
        <end position="81"/>
    </location>
</feature>
<keyword evidence="6 7" id="KW-0472">Membrane</keyword>
<comment type="caution">
    <text evidence="9">The sequence shown here is derived from an EMBL/GenBank/DDBJ whole genome shotgun (WGS) entry which is preliminary data.</text>
</comment>
<organism evidence="9 10">
    <name type="scientific">Actinoplanes octamycinicus</name>
    <dbReference type="NCBI Taxonomy" id="135948"/>
    <lineage>
        <taxon>Bacteria</taxon>
        <taxon>Bacillati</taxon>
        <taxon>Actinomycetota</taxon>
        <taxon>Actinomycetes</taxon>
        <taxon>Micromonosporales</taxon>
        <taxon>Micromonosporaceae</taxon>
        <taxon>Actinoplanes</taxon>
    </lineage>
</organism>
<feature type="transmembrane region" description="Helical" evidence="7">
    <location>
        <begin position="120"/>
        <end position="140"/>
    </location>
</feature>
<dbReference type="SUPFAM" id="SSF103473">
    <property type="entry name" value="MFS general substrate transporter"/>
    <property type="match status" value="1"/>
</dbReference>
<evidence type="ECO:0000256" key="3">
    <source>
        <dbReference type="ARBA" id="ARBA00022475"/>
    </source>
</evidence>
<evidence type="ECO:0000256" key="7">
    <source>
        <dbReference type="SAM" id="Phobius"/>
    </source>
</evidence>
<evidence type="ECO:0000256" key="1">
    <source>
        <dbReference type="ARBA" id="ARBA00004651"/>
    </source>
</evidence>
<evidence type="ECO:0000256" key="5">
    <source>
        <dbReference type="ARBA" id="ARBA00022989"/>
    </source>
</evidence>
<dbReference type="GO" id="GO:0022857">
    <property type="term" value="F:transmembrane transporter activity"/>
    <property type="evidence" value="ECO:0007669"/>
    <property type="project" value="InterPro"/>
</dbReference>